<dbReference type="SUPFAM" id="SSF52096">
    <property type="entry name" value="ClpP/crotonase"/>
    <property type="match status" value="1"/>
</dbReference>
<evidence type="ECO:0000256" key="4">
    <source>
        <dbReference type="ARBA" id="ARBA00012076"/>
    </source>
</evidence>
<comment type="pathway">
    <text evidence="1">Lipid metabolism; fatty acid beta-oxidation.</text>
</comment>
<evidence type="ECO:0000256" key="12">
    <source>
        <dbReference type="ARBA" id="ARBA00049556"/>
    </source>
</evidence>
<keyword evidence="8" id="KW-0520">NAD</keyword>
<evidence type="ECO:0000256" key="6">
    <source>
        <dbReference type="ARBA" id="ARBA00022963"/>
    </source>
</evidence>
<keyword evidence="5" id="KW-0276">Fatty acid metabolism</keyword>
<keyword evidence="11" id="KW-0511">Multifunctional enzyme</keyword>
<feature type="domain" description="3-hydroxyacyl-CoA dehydrogenase C-terminal" evidence="15">
    <location>
        <begin position="510"/>
        <end position="607"/>
    </location>
</feature>
<evidence type="ECO:0000256" key="7">
    <source>
        <dbReference type="ARBA" id="ARBA00023002"/>
    </source>
</evidence>
<evidence type="ECO:0000313" key="17">
    <source>
        <dbReference type="EMBL" id="MBO0345432.1"/>
    </source>
</evidence>
<evidence type="ECO:0000256" key="2">
    <source>
        <dbReference type="ARBA" id="ARBA00007005"/>
    </source>
</evidence>
<dbReference type="SUPFAM" id="SSF48179">
    <property type="entry name" value="6-phosphogluconate dehydrogenase C-terminal domain-like"/>
    <property type="match status" value="2"/>
</dbReference>
<dbReference type="PANTHER" id="PTHR43612:SF3">
    <property type="entry name" value="TRIFUNCTIONAL ENZYME SUBUNIT ALPHA, MITOCHONDRIAL"/>
    <property type="match status" value="1"/>
</dbReference>
<evidence type="ECO:0000259" key="15">
    <source>
        <dbReference type="Pfam" id="PF00725"/>
    </source>
</evidence>
<evidence type="ECO:0000256" key="3">
    <source>
        <dbReference type="ARBA" id="ARBA00008750"/>
    </source>
</evidence>
<dbReference type="GO" id="GO:0016509">
    <property type="term" value="F:long-chain (3S)-3-hydroxyacyl-CoA dehydrogenase (NAD+) activity"/>
    <property type="evidence" value="ECO:0007669"/>
    <property type="project" value="TreeGrafter"/>
</dbReference>
<evidence type="ECO:0000259" key="16">
    <source>
        <dbReference type="Pfam" id="PF02737"/>
    </source>
</evidence>
<evidence type="ECO:0000256" key="10">
    <source>
        <dbReference type="ARBA" id="ARBA00023239"/>
    </source>
</evidence>
<proteinExistence type="inferred from homology"/>
<dbReference type="InterPro" id="IPR018376">
    <property type="entry name" value="Enoyl-CoA_hyd/isom_CS"/>
</dbReference>
<accession>A0A939EN09</accession>
<comment type="caution">
    <text evidence="17">The sequence shown here is derived from an EMBL/GenBank/DDBJ whole genome shotgun (WGS) entry which is preliminary data.</text>
</comment>
<dbReference type="RefSeq" id="WP_206939995.1">
    <property type="nucleotide sequence ID" value="NZ_JAFLNF010000003.1"/>
</dbReference>
<dbReference type="PROSITE" id="PS00166">
    <property type="entry name" value="ENOYL_COA_HYDRATASE"/>
    <property type="match status" value="1"/>
</dbReference>
<dbReference type="Proteomes" id="UP000664779">
    <property type="component" value="Unassembled WGS sequence"/>
</dbReference>
<comment type="similarity">
    <text evidence="13">Belongs to the enoyl-CoA hydratase/isomerase family.</text>
</comment>
<dbReference type="EC" id="4.2.1.17" evidence="4"/>
<name>A0A939EN09_9HYPH</name>
<keyword evidence="6" id="KW-0442">Lipid degradation</keyword>
<evidence type="ECO:0000256" key="14">
    <source>
        <dbReference type="SAM" id="MobiDB-lite"/>
    </source>
</evidence>
<dbReference type="GO" id="GO:0070403">
    <property type="term" value="F:NAD+ binding"/>
    <property type="evidence" value="ECO:0007669"/>
    <property type="project" value="InterPro"/>
</dbReference>
<dbReference type="EMBL" id="JAFLNF010000003">
    <property type="protein sequence ID" value="MBO0345432.1"/>
    <property type="molecule type" value="Genomic_DNA"/>
</dbReference>
<dbReference type="GO" id="GO:0006635">
    <property type="term" value="P:fatty acid beta-oxidation"/>
    <property type="evidence" value="ECO:0007669"/>
    <property type="project" value="TreeGrafter"/>
</dbReference>
<dbReference type="AlphaFoldDB" id="A0A939EN09"/>
<dbReference type="GO" id="GO:0004300">
    <property type="term" value="F:enoyl-CoA hydratase activity"/>
    <property type="evidence" value="ECO:0007669"/>
    <property type="project" value="UniProtKB-EC"/>
</dbReference>
<dbReference type="InterPro" id="IPR006108">
    <property type="entry name" value="3HC_DH_C"/>
</dbReference>
<protein>
    <recommendedName>
        <fullName evidence="4">enoyl-CoA hydratase</fullName>
        <ecNumber evidence="4">4.2.1.17</ecNumber>
    </recommendedName>
</protein>
<feature type="domain" description="3-hydroxyacyl-CoA dehydrogenase NAD binding" evidence="16">
    <location>
        <begin position="329"/>
        <end position="507"/>
    </location>
</feature>
<dbReference type="InterPro" id="IPR050136">
    <property type="entry name" value="FA_oxidation_alpha_subunit"/>
</dbReference>
<dbReference type="PANTHER" id="PTHR43612">
    <property type="entry name" value="TRIFUNCTIONAL ENZYME SUBUNIT ALPHA"/>
    <property type="match status" value="1"/>
</dbReference>
<comment type="catalytic activity">
    <reaction evidence="12">
        <text>a (3S)-3-hydroxyacyl-CoA + NAD(+) = a 3-oxoacyl-CoA + NADH + H(+)</text>
        <dbReference type="Rhea" id="RHEA:22432"/>
        <dbReference type="ChEBI" id="CHEBI:15378"/>
        <dbReference type="ChEBI" id="CHEBI:57318"/>
        <dbReference type="ChEBI" id="CHEBI:57540"/>
        <dbReference type="ChEBI" id="CHEBI:57945"/>
        <dbReference type="ChEBI" id="CHEBI:90726"/>
        <dbReference type="EC" id="1.1.1.35"/>
    </reaction>
</comment>
<dbReference type="InterPro" id="IPR001753">
    <property type="entry name" value="Enoyl-CoA_hydra/iso"/>
</dbReference>
<dbReference type="Gene3D" id="3.40.50.720">
    <property type="entry name" value="NAD(P)-binding Rossmann-like Domain"/>
    <property type="match status" value="1"/>
</dbReference>
<sequence length="742" mass="81233">MTYTNFKVETDADGIALITWDMPEKSMNVIDLSVMEELDKIVDQVVADDAIKGAVITSGKPAFSGGADLTMLEGLLQDFHKQRNTNPEAAARALFDGSRRLSLIYRKLETCGKPFVAALSGACMGGGTELALACHARIAASDGNLKMGLPEVKVGLFPGAGGTQRVMRMADGQQGLQFLLQGRTLDAAKAKAMKLIDDTAAPKKLIETAKRLLKSGDVDPVKEWDKKGYKLPNGKVYSPAGFQFWPAANAIYRRETFDNYPGPRYMMHAVVEGLQLPMDLALQVESRYFAKVLQTPEAANMIRTLFVSMQELNKLARRPADQRPNKIKKLGVLGAGFMGAGIAFVSAKAGIQVVLIDRDQAAADKGKSHSDELMSKAIKRGHATDDDKAKLLEKITATTDYDALADCDLVIEAVFEDREIKRQVTEQAEAAMKSRAIYASNTSTLPITSLAEASTRPKNFIGIHFFSPVDRMMLVEVIVGKKTSDRALAMALDYIKAIKKTPIVVNDSRGFYTSRVVMTYIREGLMMLADGVPAAMVENAGKMAGMPVGPLSLGDEVALDLAWKIVSATRKDLGVKYVEGPLDNILEEMVVKHERFGRKNAKGFYDYKGKEKTLWPGIPDVVGQPKSADSFHVEELQQRLLVMQALETARIFEEKCLTDVREADVGSILGFGFAPYSGGTLSYIDTMGTAAFVELCKKFTRKWGPRFKPNKLLREMAKEGETFYGKFPPQPKAGNSEDAEAA</sequence>
<dbReference type="InterPro" id="IPR006176">
    <property type="entry name" value="3-OHacyl-CoA_DH_NAD-bd"/>
</dbReference>
<dbReference type="InterPro" id="IPR008927">
    <property type="entry name" value="6-PGluconate_DH-like_C_sf"/>
</dbReference>
<organism evidence="17 18">
    <name type="scientific">Roseibium limicola</name>
    <dbReference type="NCBI Taxonomy" id="2816037"/>
    <lineage>
        <taxon>Bacteria</taxon>
        <taxon>Pseudomonadati</taxon>
        <taxon>Pseudomonadota</taxon>
        <taxon>Alphaproteobacteria</taxon>
        <taxon>Hyphomicrobiales</taxon>
        <taxon>Stappiaceae</taxon>
        <taxon>Roseibium</taxon>
    </lineage>
</organism>
<dbReference type="InterPro" id="IPR029045">
    <property type="entry name" value="ClpP/crotonase-like_dom_sf"/>
</dbReference>
<dbReference type="Gene3D" id="3.90.226.10">
    <property type="entry name" value="2-enoyl-CoA Hydratase, Chain A, domain 1"/>
    <property type="match status" value="1"/>
</dbReference>
<dbReference type="Pfam" id="PF02737">
    <property type="entry name" value="3HCDH_N"/>
    <property type="match status" value="1"/>
</dbReference>
<dbReference type="Gene3D" id="1.10.1040.50">
    <property type="match status" value="1"/>
</dbReference>
<evidence type="ECO:0000256" key="13">
    <source>
        <dbReference type="RuleBase" id="RU003707"/>
    </source>
</evidence>
<dbReference type="FunFam" id="3.40.50.720:FF:000009">
    <property type="entry name" value="Fatty oxidation complex, alpha subunit"/>
    <property type="match status" value="1"/>
</dbReference>
<evidence type="ECO:0000256" key="8">
    <source>
        <dbReference type="ARBA" id="ARBA00023027"/>
    </source>
</evidence>
<keyword evidence="18" id="KW-1185">Reference proteome</keyword>
<gene>
    <name evidence="17" type="ORF">J0X15_09390</name>
</gene>
<reference evidence="17" key="1">
    <citation type="submission" date="2021-03" db="EMBL/GenBank/DDBJ databases">
        <title>Roseibium sp. CAU 1637 isolated from Incheon.</title>
        <authorList>
            <person name="Kim W."/>
        </authorList>
    </citation>
    <scope>NUCLEOTIDE SEQUENCE</scope>
    <source>
        <strain evidence="17">CAU 1637</strain>
    </source>
</reference>
<evidence type="ECO:0000313" key="18">
    <source>
        <dbReference type="Proteomes" id="UP000664779"/>
    </source>
</evidence>
<comment type="similarity">
    <text evidence="2">In the central section; belongs to the 3-hydroxyacyl-CoA dehydrogenase family.</text>
</comment>
<dbReference type="InterPro" id="IPR036291">
    <property type="entry name" value="NAD(P)-bd_dom_sf"/>
</dbReference>
<keyword evidence="10" id="KW-0456">Lyase</keyword>
<evidence type="ECO:0000256" key="11">
    <source>
        <dbReference type="ARBA" id="ARBA00023268"/>
    </source>
</evidence>
<keyword evidence="7" id="KW-0560">Oxidoreductase</keyword>
<dbReference type="CDD" id="cd06558">
    <property type="entry name" value="crotonase-like"/>
    <property type="match status" value="1"/>
</dbReference>
<keyword evidence="9" id="KW-0443">Lipid metabolism</keyword>
<dbReference type="Pfam" id="PF00378">
    <property type="entry name" value="ECH_1"/>
    <property type="match status" value="1"/>
</dbReference>
<comment type="similarity">
    <text evidence="3">In the N-terminal section; belongs to the enoyl-CoA hydratase/isomerase family.</text>
</comment>
<dbReference type="SUPFAM" id="SSF51735">
    <property type="entry name" value="NAD(P)-binding Rossmann-fold domains"/>
    <property type="match status" value="1"/>
</dbReference>
<dbReference type="Pfam" id="PF00725">
    <property type="entry name" value="3HCDH"/>
    <property type="match status" value="1"/>
</dbReference>
<feature type="region of interest" description="Disordered" evidence="14">
    <location>
        <begin position="722"/>
        <end position="742"/>
    </location>
</feature>
<evidence type="ECO:0000256" key="9">
    <source>
        <dbReference type="ARBA" id="ARBA00023098"/>
    </source>
</evidence>
<evidence type="ECO:0000256" key="5">
    <source>
        <dbReference type="ARBA" id="ARBA00022832"/>
    </source>
</evidence>
<evidence type="ECO:0000256" key="1">
    <source>
        <dbReference type="ARBA" id="ARBA00005005"/>
    </source>
</evidence>